<comment type="similarity">
    <text evidence="7">Belongs to the drug/metabolite transporter (DMT) superfamily. Small multidrug resistance (SMR) (TC 2.A.7.1) family.</text>
</comment>
<sequence>MGSRMGWVYVFIGGLFEIGWAYGLRASEGFTKPIPSALTAITLAISFYLFAKAMRMLEIGTAYAVYTGIGTAGTAIIGMLVLGEPAGALRIFFVALLVGGIIGIKLISDDNKPSNEDDATKPASAQESGGQTGI</sequence>
<keyword evidence="4 7" id="KW-0812">Transmembrane</keyword>
<dbReference type="GO" id="GO:0022857">
    <property type="term" value="F:transmembrane transporter activity"/>
    <property type="evidence" value="ECO:0007669"/>
    <property type="project" value="InterPro"/>
</dbReference>
<dbReference type="Pfam" id="PF00893">
    <property type="entry name" value="Multi_Drug_Res"/>
    <property type="match status" value="1"/>
</dbReference>
<evidence type="ECO:0000256" key="8">
    <source>
        <dbReference type="SAM" id="MobiDB-lite"/>
    </source>
</evidence>
<accession>A0A5S5CC75</accession>
<reference evidence="10 11" key="1">
    <citation type="submission" date="2019-07" db="EMBL/GenBank/DDBJ databases">
        <title>Genomic Encyclopedia of Type Strains, Phase III (KMG-III): the genomes of soil and plant-associated and newly described type strains.</title>
        <authorList>
            <person name="Whitman W."/>
        </authorList>
    </citation>
    <scope>NUCLEOTIDE SEQUENCE [LARGE SCALE GENOMIC DNA]</scope>
    <source>
        <strain evidence="10 11">BL24</strain>
    </source>
</reference>
<feature type="transmembrane region" description="Helical" evidence="9">
    <location>
        <begin position="7"/>
        <end position="24"/>
    </location>
</feature>
<evidence type="ECO:0000256" key="4">
    <source>
        <dbReference type="ARBA" id="ARBA00022692"/>
    </source>
</evidence>
<dbReference type="Proteomes" id="UP000323257">
    <property type="component" value="Unassembled WGS sequence"/>
</dbReference>
<comment type="caution">
    <text evidence="10">The sequence shown here is derived from an EMBL/GenBank/DDBJ whole genome shotgun (WGS) entry which is preliminary data.</text>
</comment>
<proteinExistence type="inferred from homology"/>
<gene>
    <name evidence="10" type="ORF">BCM02_104283</name>
</gene>
<feature type="transmembrane region" description="Helical" evidence="9">
    <location>
        <begin position="30"/>
        <end position="51"/>
    </location>
</feature>
<evidence type="ECO:0000313" key="11">
    <source>
        <dbReference type="Proteomes" id="UP000323257"/>
    </source>
</evidence>
<dbReference type="Gene3D" id="1.10.3730.20">
    <property type="match status" value="1"/>
</dbReference>
<evidence type="ECO:0000256" key="6">
    <source>
        <dbReference type="ARBA" id="ARBA00023136"/>
    </source>
</evidence>
<dbReference type="InterPro" id="IPR045324">
    <property type="entry name" value="Small_multidrug_res"/>
</dbReference>
<feature type="region of interest" description="Disordered" evidence="8">
    <location>
        <begin position="109"/>
        <end position="134"/>
    </location>
</feature>
<evidence type="ECO:0000256" key="2">
    <source>
        <dbReference type="ARBA" id="ARBA00022448"/>
    </source>
</evidence>
<keyword evidence="3" id="KW-1003">Cell membrane</keyword>
<evidence type="ECO:0000256" key="3">
    <source>
        <dbReference type="ARBA" id="ARBA00022475"/>
    </source>
</evidence>
<dbReference type="EMBL" id="VNHS01000004">
    <property type="protein sequence ID" value="TYP75603.1"/>
    <property type="molecule type" value="Genomic_DNA"/>
</dbReference>
<feature type="compositionally biased region" description="Basic and acidic residues" evidence="8">
    <location>
        <begin position="109"/>
        <end position="120"/>
    </location>
</feature>
<feature type="transmembrane region" description="Helical" evidence="9">
    <location>
        <begin position="88"/>
        <end position="107"/>
    </location>
</feature>
<feature type="compositionally biased region" description="Polar residues" evidence="8">
    <location>
        <begin position="123"/>
        <end position="134"/>
    </location>
</feature>
<dbReference type="SUPFAM" id="SSF103481">
    <property type="entry name" value="Multidrug resistance efflux transporter EmrE"/>
    <property type="match status" value="1"/>
</dbReference>
<evidence type="ECO:0000256" key="5">
    <source>
        <dbReference type="ARBA" id="ARBA00022989"/>
    </source>
</evidence>
<dbReference type="FunFam" id="1.10.3730.20:FF:000001">
    <property type="entry name" value="Quaternary ammonium compound resistance transporter SugE"/>
    <property type="match status" value="1"/>
</dbReference>
<dbReference type="PANTHER" id="PTHR30561">
    <property type="entry name" value="SMR FAMILY PROTON-DEPENDENT DRUG EFFLUX TRANSPORTER SUGE"/>
    <property type="match status" value="1"/>
</dbReference>
<feature type="transmembrane region" description="Helical" evidence="9">
    <location>
        <begin position="63"/>
        <end position="82"/>
    </location>
</feature>
<evidence type="ECO:0000256" key="7">
    <source>
        <dbReference type="RuleBase" id="RU003942"/>
    </source>
</evidence>
<dbReference type="InterPro" id="IPR037185">
    <property type="entry name" value="EmrE-like"/>
</dbReference>
<protein>
    <submittedName>
        <fullName evidence="10">Quaternary ammonium compound-resistance protein SugE</fullName>
    </submittedName>
</protein>
<organism evidence="10 11">
    <name type="scientific">Paenibacillus methanolicus</name>
    <dbReference type="NCBI Taxonomy" id="582686"/>
    <lineage>
        <taxon>Bacteria</taxon>
        <taxon>Bacillati</taxon>
        <taxon>Bacillota</taxon>
        <taxon>Bacilli</taxon>
        <taxon>Bacillales</taxon>
        <taxon>Paenibacillaceae</taxon>
        <taxon>Paenibacillus</taxon>
    </lineage>
</organism>
<dbReference type="PANTHER" id="PTHR30561:SF0">
    <property type="entry name" value="GUANIDINIUM EXPORTER"/>
    <property type="match status" value="1"/>
</dbReference>
<keyword evidence="6 9" id="KW-0472">Membrane</keyword>
<keyword evidence="11" id="KW-1185">Reference proteome</keyword>
<dbReference type="InterPro" id="IPR000390">
    <property type="entry name" value="Small_drug/metabolite_transptr"/>
</dbReference>
<evidence type="ECO:0000256" key="9">
    <source>
        <dbReference type="SAM" id="Phobius"/>
    </source>
</evidence>
<evidence type="ECO:0000256" key="1">
    <source>
        <dbReference type="ARBA" id="ARBA00004651"/>
    </source>
</evidence>
<name>A0A5S5CC75_9BACL</name>
<keyword evidence="2" id="KW-0813">Transport</keyword>
<dbReference type="AlphaFoldDB" id="A0A5S5CC75"/>
<dbReference type="RefSeq" id="WP_342791305.1">
    <property type="nucleotide sequence ID" value="NZ_VNHS01000004.1"/>
</dbReference>
<evidence type="ECO:0000313" key="10">
    <source>
        <dbReference type="EMBL" id="TYP75603.1"/>
    </source>
</evidence>
<dbReference type="GO" id="GO:0005886">
    <property type="term" value="C:plasma membrane"/>
    <property type="evidence" value="ECO:0007669"/>
    <property type="project" value="UniProtKB-SubCell"/>
</dbReference>
<keyword evidence="5 9" id="KW-1133">Transmembrane helix</keyword>
<comment type="subcellular location">
    <subcellularLocation>
        <location evidence="1 7">Cell membrane</location>
        <topology evidence="1 7">Multi-pass membrane protein</topology>
    </subcellularLocation>
</comment>